<dbReference type="SUPFAM" id="SSF48208">
    <property type="entry name" value="Six-hairpin glycosidases"/>
    <property type="match status" value="1"/>
</dbReference>
<comment type="caution">
    <text evidence="5">The sequence shown here is derived from an EMBL/GenBank/DDBJ whole genome shotgun (WGS) entry which is preliminary data.</text>
</comment>
<dbReference type="PANTHER" id="PTHR15108">
    <property type="entry name" value="N-ACYLGLUCOSAMINE-2-EPIMERASE"/>
    <property type="match status" value="1"/>
</dbReference>
<evidence type="ECO:0000256" key="3">
    <source>
        <dbReference type="ARBA" id="ARBA00023235"/>
    </source>
</evidence>
<dbReference type="InterPro" id="IPR012341">
    <property type="entry name" value="6hp_glycosidase-like_sf"/>
</dbReference>
<dbReference type="Proteomes" id="UP000653797">
    <property type="component" value="Unassembled WGS sequence"/>
</dbReference>
<dbReference type="AlphaFoldDB" id="A0A927AXE8"/>
<evidence type="ECO:0000256" key="1">
    <source>
        <dbReference type="ARBA" id="ARBA00001470"/>
    </source>
</evidence>
<dbReference type="Gene3D" id="1.50.10.10">
    <property type="match status" value="1"/>
</dbReference>
<keyword evidence="3 4" id="KW-0413">Isomerase</keyword>
<dbReference type="InterPro" id="IPR010819">
    <property type="entry name" value="AGE/CE"/>
</dbReference>
<sequence>MGPDLNQLRAELRQEHKDILAYWQRYAPDPEHGGFYGRVNYQNQPDPKADKGIVLNARILWTFSAALRHTHHEEYQPVADKAFQYIQQHFVDPQYGGVYWSVDATGQPKYPLKHLYGQAFALYGLSEYANATHSAPALALAKEQFGHMVKYAYDRDGDPAKQGGFVEALARDWSPATDYIISKYDNQESKTMNTHLHILEAFTCLYRVWPDKSVADQIRGMLRMFQEHIIDPTTYRMNLFMDNDWNIRRTAISYGHDIEASWLLPEAADVLAAKNPGDKALQKTVRALGVKMARAAVDGFDPTDGGMNYELEPNGHLNRERSWWVLAEAMVGFMNAYQLTHEQAFLDKSVSSWEFIKKYLLDLKKGEWFSGVTADHKVLGNEKISMWKCPYHNSRSCLEMLERLEHLR</sequence>
<dbReference type="EC" id="5.1.3.11" evidence="4"/>
<organism evidence="5 6">
    <name type="scientific">Spirosoma validum</name>
    <dbReference type="NCBI Taxonomy" id="2771355"/>
    <lineage>
        <taxon>Bacteria</taxon>
        <taxon>Pseudomonadati</taxon>
        <taxon>Bacteroidota</taxon>
        <taxon>Cytophagia</taxon>
        <taxon>Cytophagales</taxon>
        <taxon>Cytophagaceae</taxon>
        <taxon>Spirosoma</taxon>
    </lineage>
</organism>
<comment type="function">
    <text evidence="4">Catalyzes the reversible epimerization of cellobiose to 4-O-beta-D-glucopyranosyl-D-mannose (Glc-Man).</text>
</comment>
<accession>A0A927AXE8</accession>
<dbReference type="HAMAP" id="MF_00929">
    <property type="entry name" value="Cellobiose_2_epim"/>
    <property type="match status" value="1"/>
</dbReference>
<gene>
    <name evidence="5" type="ORF">IC230_01495</name>
</gene>
<dbReference type="EMBL" id="JACXAA010000001">
    <property type="protein sequence ID" value="MBD2751548.1"/>
    <property type="molecule type" value="Genomic_DNA"/>
</dbReference>
<protein>
    <recommendedName>
        <fullName evidence="4">Cellobiose 2-epimerase</fullName>
        <shortName evidence="4">CE</shortName>
        <ecNumber evidence="4">5.1.3.11</ecNumber>
    </recommendedName>
</protein>
<name>A0A927AXE8_9BACT</name>
<evidence type="ECO:0000256" key="2">
    <source>
        <dbReference type="ARBA" id="ARBA00008558"/>
    </source>
</evidence>
<comment type="similarity">
    <text evidence="2">Belongs to the N-acylglucosamine 2-epimerase family.</text>
</comment>
<reference evidence="5" key="1">
    <citation type="submission" date="2020-09" db="EMBL/GenBank/DDBJ databases">
        <authorList>
            <person name="Kim M.K."/>
        </authorList>
    </citation>
    <scope>NUCLEOTIDE SEQUENCE</scope>
    <source>
        <strain evidence="5">BT704</strain>
    </source>
</reference>
<evidence type="ECO:0000313" key="6">
    <source>
        <dbReference type="Proteomes" id="UP000653797"/>
    </source>
</evidence>
<dbReference type="GO" id="GO:0005975">
    <property type="term" value="P:carbohydrate metabolic process"/>
    <property type="evidence" value="ECO:0007669"/>
    <property type="project" value="InterPro"/>
</dbReference>
<dbReference type="GO" id="GO:0047736">
    <property type="term" value="F:cellobiose epimerase activity"/>
    <property type="evidence" value="ECO:0007669"/>
    <property type="project" value="UniProtKB-UniRule"/>
</dbReference>
<keyword evidence="6" id="KW-1185">Reference proteome</keyword>
<proteinExistence type="inferred from homology"/>
<evidence type="ECO:0000313" key="5">
    <source>
        <dbReference type="EMBL" id="MBD2751548.1"/>
    </source>
</evidence>
<dbReference type="InterPro" id="IPR028584">
    <property type="entry name" value="Cellobiose_2_epim"/>
</dbReference>
<dbReference type="RefSeq" id="WP_191037191.1">
    <property type="nucleotide sequence ID" value="NZ_JACXAA010000001.1"/>
</dbReference>
<evidence type="ECO:0000256" key="4">
    <source>
        <dbReference type="HAMAP-Rule" id="MF_00929"/>
    </source>
</evidence>
<dbReference type="Pfam" id="PF07221">
    <property type="entry name" value="GlcNAc_2-epim"/>
    <property type="match status" value="1"/>
</dbReference>
<comment type="catalytic activity">
    <reaction evidence="1 4">
        <text>D-cellobiose = beta-D-glucosyl-(1-&gt;4)-D-mannopyranose</text>
        <dbReference type="Rhea" id="RHEA:23384"/>
        <dbReference type="ChEBI" id="CHEBI:17057"/>
        <dbReference type="ChEBI" id="CHEBI:47931"/>
        <dbReference type="EC" id="5.1.3.11"/>
    </reaction>
</comment>
<comment type="similarity">
    <text evidence="4">Belongs to the cellobiose 2-epimerase family.</text>
</comment>
<dbReference type="InterPro" id="IPR008928">
    <property type="entry name" value="6-hairpin_glycosidase_sf"/>
</dbReference>